<dbReference type="Proteomes" id="UP000051295">
    <property type="component" value="Unassembled WGS sequence"/>
</dbReference>
<sequence>MPPRPISRLLHILAEETDDLAGIAQRLDTLIPELVTHLPESATADLRDLQRVDALWQHLRDISRVLKTVSTSVEADARLDVTPLLAQVRLDYFRHRLLDDPVKPDLGRGDGQPILF</sequence>
<evidence type="ECO:0000313" key="1">
    <source>
        <dbReference type="EMBL" id="KRS11648.1"/>
    </source>
</evidence>
<keyword evidence="2" id="KW-1185">Reference proteome</keyword>
<evidence type="ECO:0000313" key="2">
    <source>
        <dbReference type="Proteomes" id="UP000051295"/>
    </source>
</evidence>
<name>A0A0T5NS90_9RHOB</name>
<protein>
    <submittedName>
        <fullName evidence="1">Uncharacterized protein</fullName>
    </submittedName>
</protein>
<dbReference type="AlphaFoldDB" id="A0A0T5NS90"/>
<proteinExistence type="predicted"/>
<dbReference type="RefSeq" id="WP_057794869.1">
    <property type="nucleotide sequence ID" value="NZ_LAXJ01000018.1"/>
</dbReference>
<comment type="caution">
    <text evidence="1">The sequence shown here is derived from an EMBL/GenBank/DDBJ whole genome shotgun (WGS) entry which is preliminary data.</text>
</comment>
<organism evidence="1 2">
    <name type="scientific">Roseovarius atlanticus</name>
    <dbReference type="NCBI Taxonomy" id="1641875"/>
    <lineage>
        <taxon>Bacteria</taxon>
        <taxon>Pseudomonadati</taxon>
        <taxon>Pseudomonadota</taxon>
        <taxon>Alphaproteobacteria</taxon>
        <taxon>Rhodobacterales</taxon>
        <taxon>Roseobacteraceae</taxon>
        <taxon>Roseovarius</taxon>
    </lineage>
</organism>
<reference evidence="1 2" key="1">
    <citation type="submission" date="2015-04" db="EMBL/GenBank/DDBJ databases">
        <title>The draft genome sequence of Roseovarius sp.R12b.</title>
        <authorList>
            <person name="Li G."/>
            <person name="Lai Q."/>
            <person name="Shao Z."/>
            <person name="Yan P."/>
        </authorList>
    </citation>
    <scope>NUCLEOTIDE SEQUENCE [LARGE SCALE GENOMIC DNA]</scope>
    <source>
        <strain evidence="1 2">R12B</strain>
    </source>
</reference>
<dbReference type="EMBL" id="LAXJ01000018">
    <property type="protein sequence ID" value="KRS11648.1"/>
    <property type="molecule type" value="Genomic_DNA"/>
</dbReference>
<gene>
    <name evidence="1" type="ORF">XM53_15355</name>
</gene>
<accession>A0A0T5NS90</accession>
<dbReference type="OrthoDB" id="7743853at2"/>
<dbReference type="PATRIC" id="fig|1641875.4.peg.881"/>